<keyword evidence="2" id="KW-1185">Reference proteome</keyword>
<dbReference type="Proteomes" id="UP000501802">
    <property type="component" value="Chromosome"/>
</dbReference>
<evidence type="ECO:0000313" key="2">
    <source>
        <dbReference type="Proteomes" id="UP000501802"/>
    </source>
</evidence>
<accession>A0A6G9AWX9</accession>
<evidence type="ECO:0000313" key="1">
    <source>
        <dbReference type="EMBL" id="QIP16874.1"/>
    </source>
</evidence>
<proteinExistence type="predicted"/>
<dbReference type="KEGG" id="spib:G8759_31660"/>
<name>A0A6G9AWX9_9BACT</name>
<organism evidence="1 2">
    <name type="scientific">Spirosoma aureum</name>
    <dbReference type="NCBI Taxonomy" id="2692134"/>
    <lineage>
        <taxon>Bacteria</taxon>
        <taxon>Pseudomonadati</taxon>
        <taxon>Bacteroidota</taxon>
        <taxon>Cytophagia</taxon>
        <taxon>Cytophagales</taxon>
        <taxon>Cytophagaceae</taxon>
        <taxon>Spirosoma</taxon>
    </lineage>
</organism>
<dbReference type="RefSeq" id="WP_167217178.1">
    <property type="nucleotide sequence ID" value="NZ_CP050063.1"/>
</dbReference>
<reference evidence="1 2" key="1">
    <citation type="submission" date="2020-03" db="EMBL/GenBank/DDBJ databases">
        <authorList>
            <person name="Kim M.K."/>
        </authorList>
    </citation>
    <scope>NUCLEOTIDE SEQUENCE [LARGE SCALE GENOMIC DNA]</scope>
    <source>
        <strain evidence="1 2">BT328</strain>
    </source>
</reference>
<dbReference type="AlphaFoldDB" id="A0A6G9AWX9"/>
<protein>
    <submittedName>
        <fullName evidence="1">Uncharacterized protein</fullName>
    </submittedName>
</protein>
<gene>
    <name evidence="1" type="ORF">G8759_31660</name>
</gene>
<dbReference type="EMBL" id="CP050063">
    <property type="protein sequence ID" value="QIP16874.1"/>
    <property type="molecule type" value="Genomic_DNA"/>
</dbReference>
<sequence>MKSDLPSIFLSRIRGLLLGLGLLFVSPLLPGCITTRVTTEPDCNTPANVTYTQQTTTAYFWGLKQPTDITPPCDRRFNHLNGVTVKSTFAHYLLSTVTLGVVNKRHVRWCCAPYVPPTDSI</sequence>